<sequence>MNRRKISVINYGAGNIASVVNMIKHVGGEAEIISHPSDLSKAQKLLLPGVGAFGHAMECLRVGDWLAELNQAVLQRKIPTLGICLGMQLMCKSSEEGQETGLGWIDASVRRFEFQGDLSRLKVPHMGWNAVSVVGENSLVSSEALERRFYFVHSYYVECANKSDEMFICNYGRDFVAGFHRENIWGVQFHPEKSHRFGMELFKQFLEV</sequence>
<protein>
    <recommendedName>
        <fullName evidence="10">Imidazole glycerol phosphate synthase subunit HisH</fullName>
        <ecNumber evidence="10">4.3.2.10</ecNumber>
    </recommendedName>
    <alternativeName>
        <fullName evidence="10">IGP synthase glutaminase subunit</fullName>
        <ecNumber evidence="10">3.5.1.2</ecNumber>
    </alternativeName>
    <alternativeName>
        <fullName evidence="10">IGP synthase subunit HisH</fullName>
    </alternativeName>
    <alternativeName>
        <fullName evidence="10">ImGP synthase subunit HisH</fullName>
        <shortName evidence="10">IGPS subunit HisH</shortName>
    </alternativeName>
</protein>
<evidence type="ECO:0000256" key="5">
    <source>
        <dbReference type="ARBA" id="ARBA00022962"/>
    </source>
</evidence>
<comment type="subunit">
    <text evidence="2 10">Heterodimer of HisH and HisF.</text>
</comment>
<evidence type="ECO:0000256" key="4">
    <source>
        <dbReference type="ARBA" id="ARBA00022801"/>
    </source>
</evidence>
<dbReference type="RefSeq" id="WP_208555469.1">
    <property type="nucleotide sequence ID" value="NZ_CP072011.1"/>
</dbReference>
<gene>
    <name evidence="10 13" type="primary">hisH</name>
    <name evidence="13" type="ORF">C4C32_08920</name>
</gene>
<comment type="catalytic activity">
    <reaction evidence="9 10">
        <text>L-glutamine + H2O = L-glutamate + NH4(+)</text>
        <dbReference type="Rhea" id="RHEA:15889"/>
        <dbReference type="ChEBI" id="CHEBI:15377"/>
        <dbReference type="ChEBI" id="CHEBI:28938"/>
        <dbReference type="ChEBI" id="CHEBI:29985"/>
        <dbReference type="ChEBI" id="CHEBI:58359"/>
        <dbReference type="EC" id="3.5.1.2"/>
    </reaction>
</comment>
<dbReference type="PANTHER" id="PTHR42701:SF1">
    <property type="entry name" value="IMIDAZOLE GLYCEROL PHOSPHATE SYNTHASE SUBUNIT HISH"/>
    <property type="match status" value="1"/>
</dbReference>
<dbReference type="AlphaFoldDB" id="A0A8B6UVS7"/>
<comment type="pathway">
    <text evidence="1 10">Amino-acid biosynthesis; L-histidine biosynthesis; L-histidine from 5-phospho-alpha-D-ribose 1-diphosphate: step 5/9.</text>
</comment>
<reference evidence="13" key="1">
    <citation type="book" date="2019" name="MICROBIAL BIOTECHNOLOGY" publisher="Unknown Publisher">
        <title>Optimization of recombineering for directed mutagenesis of bacteria Pseudomonas corrugata 3'.</title>
        <authorList>
            <person name="Buinitskaja S.V."/>
            <person name="Pilipenok N."/>
            <person name="Valentovich L.N."/>
        </authorList>
    </citation>
    <scope>NUCLEOTIDE SEQUENCE</scope>
    <source>
        <strain evidence="13">3prime</strain>
    </source>
</reference>
<evidence type="ECO:0000256" key="11">
    <source>
        <dbReference type="PIRSR" id="PIRSR000495-1"/>
    </source>
</evidence>
<reference evidence="13" key="2">
    <citation type="submission" date="2021-03" db="EMBL/GenBank/DDBJ databases">
        <authorList>
            <person name="Valentovich L.N."/>
            <person name="Akhremchuk A.E."/>
            <person name="Miamin V.E."/>
        </authorList>
    </citation>
    <scope>NUCLEOTIDE SEQUENCE</scope>
    <source>
        <strain evidence="13">3prime</strain>
    </source>
</reference>
<evidence type="ECO:0000256" key="2">
    <source>
        <dbReference type="ARBA" id="ARBA00011152"/>
    </source>
</evidence>
<evidence type="ECO:0000256" key="1">
    <source>
        <dbReference type="ARBA" id="ARBA00005091"/>
    </source>
</evidence>
<comment type="catalytic activity">
    <reaction evidence="8 10">
        <text>5-[(5-phospho-1-deoxy-D-ribulos-1-ylimino)methylamino]-1-(5-phospho-beta-D-ribosyl)imidazole-4-carboxamide + L-glutamine = D-erythro-1-(imidazol-4-yl)glycerol 3-phosphate + 5-amino-1-(5-phospho-beta-D-ribosyl)imidazole-4-carboxamide + L-glutamate + H(+)</text>
        <dbReference type="Rhea" id="RHEA:24793"/>
        <dbReference type="ChEBI" id="CHEBI:15378"/>
        <dbReference type="ChEBI" id="CHEBI:29985"/>
        <dbReference type="ChEBI" id="CHEBI:58278"/>
        <dbReference type="ChEBI" id="CHEBI:58359"/>
        <dbReference type="ChEBI" id="CHEBI:58475"/>
        <dbReference type="ChEBI" id="CHEBI:58525"/>
        <dbReference type="EC" id="4.3.2.10"/>
    </reaction>
</comment>
<dbReference type="HAMAP" id="MF_00278">
    <property type="entry name" value="HisH"/>
    <property type="match status" value="1"/>
</dbReference>
<dbReference type="InterPro" id="IPR010139">
    <property type="entry name" value="Imidazole-glycPsynth_HisH"/>
</dbReference>
<dbReference type="GO" id="GO:0005737">
    <property type="term" value="C:cytoplasm"/>
    <property type="evidence" value="ECO:0007669"/>
    <property type="project" value="UniProtKB-SubCell"/>
</dbReference>
<dbReference type="PANTHER" id="PTHR42701">
    <property type="entry name" value="IMIDAZOLE GLYCEROL PHOSPHATE SYNTHASE SUBUNIT HISH"/>
    <property type="match status" value="1"/>
</dbReference>
<feature type="active site" evidence="10 11">
    <location>
        <position position="192"/>
    </location>
</feature>
<dbReference type="SUPFAM" id="SSF52317">
    <property type="entry name" value="Class I glutamine amidotransferase-like"/>
    <property type="match status" value="1"/>
</dbReference>
<evidence type="ECO:0000256" key="10">
    <source>
        <dbReference type="HAMAP-Rule" id="MF_00278"/>
    </source>
</evidence>
<dbReference type="EC" id="3.5.1.2" evidence="10"/>
<dbReference type="InterPro" id="IPR029062">
    <property type="entry name" value="Class_I_gatase-like"/>
</dbReference>
<feature type="active site" description="Nucleophile" evidence="10 11">
    <location>
        <position position="84"/>
    </location>
</feature>
<keyword evidence="5 10" id="KW-0315">Glutamine amidotransferase</keyword>
<name>A0A8B6UVS7_9PSED</name>
<evidence type="ECO:0000256" key="8">
    <source>
        <dbReference type="ARBA" id="ARBA00047838"/>
    </source>
</evidence>
<dbReference type="Gene3D" id="3.40.50.880">
    <property type="match status" value="1"/>
</dbReference>
<dbReference type="EMBL" id="CP072011">
    <property type="protein sequence ID" value="QTH16004.1"/>
    <property type="molecule type" value="Genomic_DNA"/>
</dbReference>
<evidence type="ECO:0000256" key="3">
    <source>
        <dbReference type="ARBA" id="ARBA00022605"/>
    </source>
</evidence>
<dbReference type="GO" id="GO:0000105">
    <property type="term" value="P:L-histidine biosynthetic process"/>
    <property type="evidence" value="ECO:0007669"/>
    <property type="project" value="UniProtKB-UniRule"/>
</dbReference>
<proteinExistence type="inferred from homology"/>
<keyword evidence="3 10" id="KW-0028">Amino-acid biosynthesis</keyword>
<evidence type="ECO:0000256" key="9">
    <source>
        <dbReference type="ARBA" id="ARBA00049534"/>
    </source>
</evidence>
<evidence type="ECO:0000256" key="6">
    <source>
        <dbReference type="ARBA" id="ARBA00023102"/>
    </source>
</evidence>
<keyword evidence="7 10" id="KW-0456">Lyase</keyword>
<dbReference type="PIRSF" id="PIRSF000495">
    <property type="entry name" value="Amidotransf_hisH"/>
    <property type="match status" value="1"/>
</dbReference>
<dbReference type="GO" id="GO:0016829">
    <property type="term" value="F:lyase activity"/>
    <property type="evidence" value="ECO:0007669"/>
    <property type="project" value="UniProtKB-KW"/>
</dbReference>
<keyword evidence="10" id="KW-0963">Cytoplasm</keyword>
<dbReference type="EC" id="4.3.2.10" evidence="10"/>
<dbReference type="Proteomes" id="UP000663914">
    <property type="component" value="Chromosome"/>
</dbReference>
<dbReference type="InterPro" id="IPR017926">
    <property type="entry name" value="GATASE"/>
</dbReference>
<dbReference type="GO" id="GO:0000107">
    <property type="term" value="F:imidazoleglycerol-phosphate synthase activity"/>
    <property type="evidence" value="ECO:0007669"/>
    <property type="project" value="UniProtKB-UniRule"/>
</dbReference>
<dbReference type="Pfam" id="PF00117">
    <property type="entry name" value="GATase"/>
    <property type="match status" value="1"/>
</dbReference>
<comment type="function">
    <text evidence="10">IGPS catalyzes the conversion of PRFAR and glutamine to IGP, AICAR and glutamate. The HisH subunit catalyzes the hydrolysis of glutamine to glutamate and ammonia as part of the synthesis of IGP and AICAR. The resulting ammonia molecule is channeled to the active site of HisF.</text>
</comment>
<comment type="subcellular location">
    <subcellularLocation>
        <location evidence="10">Cytoplasm</location>
    </subcellularLocation>
</comment>
<evidence type="ECO:0000313" key="14">
    <source>
        <dbReference type="Proteomes" id="UP000663914"/>
    </source>
</evidence>
<organism evidence="13 14">
    <name type="scientific">Pseudomonas corrugata</name>
    <dbReference type="NCBI Taxonomy" id="47879"/>
    <lineage>
        <taxon>Bacteria</taxon>
        <taxon>Pseudomonadati</taxon>
        <taxon>Pseudomonadota</taxon>
        <taxon>Gammaproteobacteria</taxon>
        <taxon>Pseudomonadales</taxon>
        <taxon>Pseudomonadaceae</taxon>
        <taxon>Pseudomonas</taxon>
    </lineage>
</organism>
<feature type="domain" description="Glutamine amidotransferase" evidence="12">
    <location>
        <begin position="8"/>
        <end position="206"/>
    </location>
</feature>
<dbReference type="GO" id="GO:0004359">
    <property type="term" value="F:glutaminase activity"/>
    <property type="evidence" value="ECO:0007669"/>
    <property type="project" value="UniProtKB-EC"/>
</dbReference>
<keyword evidence="4 10" id="KW-0378">Hydrolase</keyword>
<dbReference type="UniPathway" id="UPA00031">
    <property type="reaction ID" value="UER00010"/>
</dbReference>
<keyword evidence="6 10" id="KW-0368">Histidine biosynthesis</keyword>
<evidence type="ECO:0000256" key="7">
    <source>
        <dbReference type="ARBA" id="ARBA00023239"/>
    </source>
</evidence>
<evidence type="ECO:0000259" key="12">
    <source>
        <dbReference type="Pfam" id="PF00117"/>
    </source>
</evidence>
<feature type="active site" evidence="10 11">
    <location>
        <position position="190"/>
    </location>
</feature>
<dbReference type="PROSITE" id="PS51273">
    <property type="entry name" value="GATASE_TYPE_1"/>
    <property type="match status" value="1"/>
</dbReference>
<dbReference type="CDD" id="cd01748">
    <property type="entry name" value="GATase1_IGP_Synthase"/>
    <property type="match status" value="1"/>
</dbReference>
<dbReference type="NCBIfam" id="TIGR01855">
    <property type="entry name" value="IMP_synth_hisH"/>
    <property type="match status" value="1"/>
</dbReference>
<evidence type="ECO:0000313" key="13">
    <source>
        <dbReference type="EMBL" id="QTH16004.1"/>
    </source>
</evidence>
<accession>A0A8B6UVS7</accession>